<feature type="region of interest" description="Disordered" evidence="1">
    <location>
        <begin position="1"/>
        <end position="37"/>
    </location>
</feature>
<feature type="compositionally biased region" description="Polar residues" evidence="1">
    <location>
        <begin position="28"/>
        <end position="37"/>
    </location>
</feature>
<accession>A0A0V1EP97</accession>
<organism evidence="2 3">
    <name type="scientific">Trichinella pseudospiralis</name>
    <name type="common">Parasitic roundworm</name>
    <dbReference type="NCBI Taxonomy" id="6337"/>
    <lineage>
        <taxon>Eukaryota</taxon>
        <taxon>Metazoa</taxon>
        <taxon>Ecdysozoa</taxon>
        <taxon>Nematoda</taxon>
        <taxon>Enoplea</taxon>
        <taxon>Dorylaimia</taxon>
        <taxon>Trichinellida</taxon>
        <taxon>Trichinellidae</taxon>
        <taxon>Trichinella</taxon>
    </lineage>
</organism>
<gene>
    <name evidence="2" type="ORF">T4A_8593</name>
</gene>
<protein>
    <submittedName>
        <fullName evidence="2">Uncharacterized protein</fullName>
    </submittedName>
</protein>
<proteinExistence type="predicted"/>
<evidence type="ECO:0000313" key="2">
    <source>
        <dbReference type="EMBL" id="KRY75604.1"/>
    </source>
</evidence>
<dbReference type="AlphaFoldDB" id="A0A0V1EP97"/>
<reference evidence="2 3" key="1">
    <citation type="submission" date="2015-01" db="EMBL/GenBank/DDBJ databases">
        <title>Evolution of Trichinella species and genotypes.</title>
        <authorList>
            <person name="Korhonen P.K."/>
            <person name="Edoardo P."/>
            <person name="Giuseppe L.R."/>
            <person name="Gasser R.B."/>
        </authorList>
    </citation>
    <scope>NUCLEOTIDE SEQUENCE [LARGE SCALE GENOMIC DNA]</scope>
    <source>
        <strain evidence="2">ISS13</strain>
    </source>
</reference>
<sequence>MYYNSSTEDRCNTKSSSFQLHSHHQSSTEKITTQKCDSPKNNGFSTWIKYQSSTEDRCNTKSSSFVIVAIAFPSSVFNRENYHAEM</sequence>
<comment type="caution">
    <text evidence="2">The sequence shown here is derived from an EMBL/GenBank/DDBJ whole genome shotgun (WGS) entry which is preliminary data.</text>
</comment>
<dbReference type="EMBL" id="JYDR01000016">
    <property type="protein sequence ID" value="KRY75604.1"/>
    <property type="molecule type" value="Genomic_DNA"/>
</dbReference>
<evidence type="ECO:0000256" key="1">
    <source>
        <dbReference type="SAM" id="MobiDB-lite"/>
    </source>
</evidence>
<dbReference type="Proteomes" id="UP000054632">
    <property type="component" value="Unassembled WGS sequence"/>
</dbReference>
<name>A0A0V1EP97_TRIPS</name>
<evidence type="ECO:0000313" key="3">
    <source>
        <dbReference type="Proteomes" id="UP000054632"/>
    </source>
</evidence>